<evidence type="ECO:0000256" key="1">
    <source>
        <dbReference type="ARBA" id="ARBA00000085"/>
    </source>
</evidence>
<dbReference type="PANTHER" id="PTHR24421:SF10">
    <property type="entry name" value="NITRATE_NITRITE SENSOR PROTEIN NARQ"/>
    <property type="match status" value="1"/>
</dbReference>
<keyword evidence="4" id="KW-0808">Transferase</keyword>
<dbReference type="GO" id="GO:0000155">
    <property type="term" value="F:phosphorelay sensor kinase activity"/>
    <property type="evidence" value="ECO:0007669"/>
    <property type="project" value="InterPro"/>
</dbReference>
<keyword evidence="8" id="KW-0902">Two-component regulatory system</keyword>
<dbReference type="Gene3D" id="1.20.5.1930">
    <property type="match status" value="1"/>
</dbReference>
<keyword evidence="7" id="KW-0067">ATP-binding</keyword>
<feature type="transmembrane region" description="Helical" evidence="9">
    <location>
        <begin position="144"/>
        <end position="161"/>
    </location>
</feature>
<dbReference type="PANTHER" id="PTHR24421">
    <property type="entry name" value="NITRATE/NITRITE SENSOR PROTEIN NARX-RELATED"/>
    <property type="match status" value="1"/>
</dbReference>
<feature type="transmembrane region" description="Helical" evidence="9">
    <location>
        <begin position="195"/>
        <end position="215"/>
    </location>
</feature>
<evidence type="ECO:0000313" key="12">
    <source>
        <dbReference type="EMBL" id="PWN02043.1"/>
    </source>
</evidence>
<evidence type="ECO:0000256" key="4">
    <source>
        <dbReference type="ARBA" id="ARBA00022679"/>
    </source>
</evidence>
<keyword evidence="9" id="KW-0472">Membrane</keyword>
<keyword evidence="9" id="KW-1133">Transmembrane helix</keyword>
<dbReference type="SUPFAM" id="SSF51735">
    <property type="entry name" value="NAD(P)-binding Rossmann-fold domains"/>
    <property type="match status" value="1"/>
</dbReference>
<feature type="transmembrane region" description="Helical" evidence="9">
    <location>
        <begin position="166"/>
        <end position="183"/>
    </location>
</feature>
<dbReference type="InterPro" id="IPR011712">
    <property type="entry name" value="Sig_transdc_His_kin_sub3_dim/P"/>
</dbReference>
<feature type="domain" description="Histidine kinase/HSP90-like ATPase" evidence="10">
    <location>
        <begin position="346"/>
        <end position="426"/>
    </location>
</feature>
<keyword evidence="6 12" id="KW-0418">Kinase</keyword>
<name>A0A316TCE2_9ACTN</name>
<dbReference type="GO" id="GO:0046983">
    <property type="term" value="F:protein dimerization activity"/>
    <property type="evidence" value="ECO:0007669"/>
    <property type="project" value="InterPro"/>
</dbReference>
<protein>
    <recommendedName>
        <fullName evidence="2">histidine kinase</fullName>
        <ecNumber evidence="2">2.7.13.3</ecNumber>
    </recommendedName>
</protein>
<dbReference type="InterPro" id="IPR036890">
    <property type="entry name" value="HATPase_C_sf"/>
</dbReference>
<evidence type="ECO:0000256" key="7">
    <source>
        <dbReference type="ARBA" id="ARBA00022840"/>
    </source>
</evidence>
<dbReference type="InterPro" id="IPR003594">
    <property type="entry name" value="HATPase_dom"/>
</dbReference>
<dbReference type="SUPFAM" id="SSF55874">
    <property type="entry name" value="ATPase domain of HSP90 chaperone/DNA topoisomerase II/histidine kinase"/>
    <property type="match status" value="1"/>
</dbReference>
<keyword evidence="13" id="KW-1185">Reference proteome</keyword>
<feature type="transmembrane region" description="Helical" evidence="9">
    <location>
        <begin position="82"/>
        <end position="101"/>
    </location>
</feature>
<evidence type="ECO:0000256" key="9">
    <source>
        <dbReference type="SAM" id="Phobius"/>
    </source>
</evidence>
<dbReference type="EMBL" id="QGDD01000007">
    <property type="protein sequence ID" value="PWN02043.1"/>
    <property type="molecule type" value="Genomic_DNA"/>
</dbReference>
<comment type="catalytic activity">
    <reaction evidence="1">
        <text>ATP + protein L-histidine = ADP + protein N-phospho-L-histidine.</text>
        <dbReference type="EC" id="2.7.13.3"/>
    </reaction>
</comment>
<dbReference type="GO" id="GO:0016020">
    <property type="term" value="C:membrane"/>
    <property type="evidence" value="ECO:0007669"/>
    <property type="project" value="InterPro"/>
</dbReference>
<feature type="domain" description="Signal transduction histidine kinase subgroup 3 dimerisation and phosphoacceptor" evidence="11">
    <location>
        <begin position="233"/>
        <end position="296"/>
    </location>
</feature>
<keyword evidence="3" id="KW-0597">Phosphoprotein</keyword>
<evidence type="ECO:0000256" key="2">
    <source>
        <dbReference type="ARBA" id="ARBA00012438"/>
    </source>
</evidence>
<comment type="caution">
    <text evidence="12">The sequence shown here is derived from an EMBL/GenBank/DDBJ whole genome shotgun (WGS) entry which is preliminary data.</text>
</comment>
<evidence type="ECO:0000256" key="8">
    <source>
        <dbReference type="ARBA" id="ARBA00023012"/>
    </source>
</evidence>
<evidence type="ECO:0000259" key="10">
    <source>
        <dbReference type="Pfam" id="PF02518"/>
    </source>
</evidence>
<keyword evidence="9" id="KW-0812">Transmembrane</keyword>
<evidence type="ECO:0000256" key="5">
    <source>
        <dbReference type="ARBA" id="ARBA00022741"/>
    </source>
</evidence>
<dbReference type="GO" id="GO:0005524">
    <property type="term" value="F:ATP binding"/>
    <property type="evidence" value="ECO:0007669"/>
    <property type="project" value="UniProtKB-KW"/>
</dbReference>
<dbReference type="Gene3D" id="3.30.565.10">
    <property type="entry name" value="Histidine kinase-like ATPase, C-terminal domain"/>
    <property type="match status" value="1"/>
</dbReference>
<dbReference type="Pfam" id="PF02518">
    <property type="entry name" value="HATPase_c"/>
    <property type="match status" value="1"/>
</dbReference>
<evidence type="ECO:0000313" key="13">
    <source>
        <dbReference type="Proteomes" id="UP000245507"/>
    </source>
</evidence>
<evidence type="ECO:0000259" key="11">
    <source>
        <dbReference type="Pfam" id="PF07730"/>
    </source>
</evidence>
<dbReference type="InterPro" id="IPR036291">
    <property type="entry name" value="NAD(P)-bd_dom_sf"/>
</dbReference>
<dbReference type="AlphaFoldDB" id="A0A316TCE2"/>
<accession>A0A316TCE2</accession>
<evidence type="ECO:0000256" key="6">
    <source>
        <dbReference type="ARBA" id="ARBA00022777"/>
    </source>
</evidence>
<reference evidence="12 13" key="1">
    <citation type="submission" date="2018-05" db="EMBL/GenBank/DDBJ databases">
        <title>Nocardioides silvaticus genome.</title>
        <authorList>
            <person name="Li C."/>
            <person name="Wang G."/>
        </authorList>
    </citation>
    <scope>NUCLEOTIDE SEQUENCE [LARGE SCALE GENOMIC DNA]</scope>
    <source>
        <strain evidence="12 13">CCTCC AB 2018079</strain>
    </source>
</reference>
<dbReference type="EC" id="2.7.13.3" evidence="2"/>
<dbReference type="Proteomes" id="UP000245507">
    <property type="component" value="Unassembled WGS sequence"/>
</dbReference>
<proteinExistence type="predicted"/>
<dbReference type="InterPro" id="IPR050482">
    <property type="entry name" value="Sensor_HK_TwoCompSys"/>
</dbReference>
<organism evidence="12 13">
    <name type="scientific">Nocardioides silvaticus</name>
    <dbReference type="NCBI Taxonomy" id="2201891"/>
    <lineage>
        <taxon>Bacteria</taxon>
        <taxon>Bacillati</taxon>
        <taxon>Actinomycetota</taxon>
        <taxon>Actinomycetes</taxon>
        <taxon>Propionibacteriales</taxon>
        <taxon>Nocardioidaceae</taxon>
        <taxon>Nocardioides</taxon>
    </lineage>
</organism>
<gene>
    <name evidence="12" type="ORF">DJ010_16070</name>
</gene>
<sequence length="427" mass="45046">MLTRSTATRSPYVFVSASVATTGEWVVFMGPPCRRRGPDASAVARLRATQVCVRQCRLQVYVTGDGSAYVRVMDLSLLLRRWWLLPLVLVVTAGSIGTNLGQPLPIALGILSALTLFVVERAPGAVVVNGLVAGSYFAAGGDNGPVFFTIPVAALLASLAYDVRRVVLSVAASGVLVWAGLLLRGLRESEVDISFWQSFGVGALIAAAVAVGISARTRRAAQADRQQRAVSEERLRMAQDLHDGVGHGLAVIAMQAGAALHVLDRDPARARASLEAIRATSKESLEALRSQLAVMSTGAPRRPGAGLADLPALFDRVRATGLRLDAAEVTPLVHEVAPAVGEVAYFVAQEALTNVLRHSGATAAVVEWERRDDRLVLTVRDDGRGGAVQDEGMGISGMRSRVERVGGWLRVGPAAAGGFEVVAELPA</sequence>
<evidence type="ECO:0000256" key="3">
    <source>
        <dbReference type="ARBA" id="ARBA00022553"/>
    </source>
</evidence>
<dbReference type="Pfam" id="PF07730">
    <property type="entry name" value="HisKA_3"/>
    <property type="match status" value="1"/>
</dbReference>
<keyword evidence="5" id="KW-0547">Nucleotide-binding</keyword>
<dbReference type="CDD" id="cd16917">
    <property type="entry name" value="HATPase_UhpB-NarQ-NarX-like"/>
    <property type="match status" value="1"/>
</dbReference>